<feature type="region of interest" description="Disordered" evidence="1">
    <location>
        <begin position="92"/>
        <end position="126"/>
    </location>
</feature>
<accession>A0A1Y2K0V8</accession>
<dbReference type="AlphaFoldDB" id="A0A1Y2K0V8"/>
<gene>
    <name evidence="2" type="ORF">MAIT1_01619</name>
</gene>
<keyword evidence="3" id="KW-1185">Reference proteome</keyword>
<protein>
    <submittedName>
        <fullName evidence="2">Uncharacterized protein</fullName>
    </submittedName>
</protein>
<dbReference type="EMBL" id="LVJN01000020">
    <property type="protein sequence ID" value="OSM01612.1"/>
    <property type="molecule type" value="Genomic_DNA"/>
</dbReference>
<sequence>MDSNTMGSLRQQYEQQRIDHYMNEENGAYRTPKAAHMAAIWDWNHDGGRRDTALQYVAQQQAAPQPALGMAPMAAPPQYGQAAVGFARQQPPTIAPMGATQPQRPSVAPMRMPQQTAQPSAFGAPQ</sequence>
<comment type="caution">
    <text evidence="2">The sequence shown here is derived from an EMBL/GenBank/DDBJ whole genome shotgun (WGS) entry which is preliminary data.</text>
</comment>
<proteinExistence type="predicted"/>
<dbReference type="Proteomes" id="UP000194003">
    <property type="component" value="Unassembled WGS sequence"/>
</dbReference>
<name>A0A1Y2K0V8_9PROT</name>
<dbReference type="STRING" id="1434232.MAIT1_01619"/>
<evidence type="ECO:0000313" key="3">
    <source>
        <dbReference type="Proteomes" id="UP000194003"/>
    </source>
</evidence>
<evidence type="ECO:0000256" key="1">
    <source>
        <dbReference type="SAM" id="MobiDB-lite"/>
    </source>
</evidence>
<reference evidence="2 3" key="1">
    <citation type="journal article" date="2016" name="BMC Genomics">
        <title>Combined genomic and structural analyses of a cultured magnetotactic bacterium reveals its niche adaptation to a dynamic environment.</title>
        <authorList>
            <person name="Araujo A.C."/>
            <person name="Morillo V."/>
            <person name="Cypriano J."/>
            <person name="Teixeira L.C."/>
            <person name="Leao P."/>
            <person name="Lyra S."/>
            <person name="Almeida L.G."/>
            <person name="Bazylinski D.A."/>
            <person name="Vasconcellos A.T."/>
            <person name="Abreu F."/>
            <person name="Lins U."/>
        </authorList>
    </citation>
    <scope>NUCLEOTIDE SEQUENCE [LARGE SCALE GENOMIC DNA]</scope>
    <source>
        <strain evidence="2 3">IT-1</strain>
    </source>
</reference>
<organism evidence="2 3">
    <name type="scientific">Magnetofaba australis IT-1</name>
    <dbReference type="NCBI Taxonomy" id="1434232"/>
    <lineage>
        <taxon>Bacteria</taxon>
        <taxon>Pseudomonadati</taxon>
        <taxon>Pseudomonadota</taxon>
        <taxon>Magnetococcia</taxon>
        <taxon>Magnetococcales</taxon>
        <taxon>Magnetococcaceae</taxon>
        <taxon>Magnetofaba</taxon>
    </lineage>
</organism>
<evidence type="ECO:0000313" key="2">
    <source>
        <dbReference type="EMBL" id="OSM01612.1"/>
    </source>
</evidence>